<dbReference type="GO" id="GO:0016020">
    <property type="term" value="C:membrane"/>
    <property type="evidence" value="ECO:0007669"/>
    <property type="project" value="UniProtKB-SubCell"/>
</dbReference>
<gene>
    <name evidence="6" type="ORF">CVIRNUC_005574</name>
</gene>
<keyword evidence="4 5" id="KW-0472">Membrane</keyword>
<sequence length="334" mass="37096">MQGFSWVLIVVTVIVALLAAVSAVYLLVYYQHPEDRNQAWFPKAVVVLGITLAIWTVLLFPLDTANRHACSSNVPASYCAFTIPAMQLWYSCFIANAILTFVVIPFAMLYYEADSELSAGQRWVHAILWELATIVTFGLILGICYALVGFVEYPIVGLTSGFAPIADLSSNATSPVPMSLCVVPGSSASAAVYAGELVLYLWWLLFMVFAGVGMVALPLDLFRDFIGRPRATISHSEHIKRARGLGVRAKGIKDVTDTLKKDREGRGARRWRSAFRRIQQQLLVLETDSRALELVYPQARRLLDEDPDYSWAVMVMLFYLKLLLGVVSFALSVC</sequence>
<keyword evidence="3 5" id="KW-1133">Transmembrane helix</keyword>
<evidence type="ECO:0000313" key="6">
    <source>
        <dbReference type="EMBL" id="CAK0782126.1"/>
    </source>
</evidence>
<name>A0AAV1I789_9CHLO</name>
<organism evidence="6 7">
    <name type="scientific">Coccomyxa viridis</name>
    <dbReference type="NCBI Taxonomy" id="1274662"/>
    <lineage>
        <taxon>Eukaryota</taxon>
        <taxon>Viridiplantae</taxon>
        <taxon>Chlorophyta</taxon>
        <taxon>core chlorophytes</taxon>
        <taxon>Trebouxiophyceae</taxon>
        <taxon>Trebouxiophyceae incertae sedis</taxon>
        <taxon>Coccomyxaceae</taxon>
        <taxon>Coccomyxa</taxon>
    </lineage>
</organism>
<accession>A0AAV1I789</accession>
<evidence type="ECO:0008006" key="8">
    <source>
        <dbReference type="Google" id="ProtNLM"/>
    </source>
</evidence>
<evidence type="ECO:0000256" key="4">
    <source>
        <dbReference type="ARBA" id="ARBA00023136"/>
    </source>
</evidence>
<dbReference type="PANTHER" id="PTHR31652">
    <property type="entry name" value="LIMR FAMILY PROTEIN DDB_G0283707-RELATED"/>
    <property type="match status" value="1"/>
</dbReference>
<evidence type="ECO:0000256" key="3">
    <source>
        <dbReference type="ARBA" id="ARBA00022989"/>
    </source>
</evidence>
<dbReference type="InterPro" id="IPR006876">
    <property type="entry name" value="LMBR1-like_membr_prot"/>
</dbReference>
<keyword evidence="2 5" id="KW-0812">Transmembrane</keyword>
<comment type="caution">
    <text evidence="6">The sequence shown here is derived from an EMBL/GenBank/DDBJ whole genome shotgun (WGS) entry which is preliminary data.</text>
</comment>
<keyword evidence="7" id="KW-1185">Reference proteome</keyword>
<comment type="subcellular location">
    <subcellularLocation>
        <location evidence="1">Membrane</location>
        <topology evidence="1">Multi-pass membrane protein</topology>
    </subcellularLocation>
</comment>
<dbReference type="Pfam" id="PF04791">
    <property type="entry name" value="LMBR1"/>
    <property type="match status" value="1"/>
</dbReference>
<feature type="transmembrane region" description="Helical" evidence="5">
    <location>
        <begin position="309"/>
        <end position="331"/>
    </location>
</feature>
<reference evidence="6 7" key="1">
    <citation type="submission" date="2023-10" db="EMBL/GenBank/DDBJ databases">
        <authorList>
            <person name="Maclean D."/>
            <person name="Macfadyen A."/>
        </authorList>
    </citation>
    <scope>NUCLEOTIDE SEQUENCE [LARGE SCALE GENOMIC DNA]</scope>
</reference>
<dbReference type="Proteomes" id="UP001314263">
    <property type="component" value="Unassembled WGS sequence"/>
</dbReference>
<evidence type="ECO:0000256" key="5">
    <source>
        <dbReference type="SAM" id="Phobius"/>
    </source>
</evidence>
<dbReference type="AlphaFoldDB" id="A0AAV1I789"/>
<evidence type="ECO:0000313" key="7">
    <source>
        <dbReference type="Proteomes" id="UP001314263"/>
    </source>
</evidence>
<evidence type="ECO:0000256" key="2">
    <source>
        <dbReference type="ARBA" id="ARBA00022692"/>
    </source>
</evidence>
<feature type="transmembrane region" description="Helical" evidence="5">
    <location>
        <begin position="40"/>
        <end position="62"/>
    </location>
</feature>
<protein>
    <recommendedName>
        <fullName evidence="8">LMBR1-like membrane protein</fullName>
    </recommendedName>
</protein>
<feature type="transmembrane region" description="Helical" evidence="5">
    <location>
        <begin position="88"/>
        <end position="111"/>
    </location>
</feature>
<evidence type="ECO:0000256" key="1">
    <source>
        <dbReference type="ARBA" id="ARBA00004141"/>
    </source>
</evidence>
<dbReference type="PANTHER" id="PTHR31652:SF0">
    <property type="entry name" value="LIMR FAMILY PROTEIN DDB_G0283707-RELATED"/>
    <property type="match status" value="1"/>
</dbReference>
<feature type="transmembrane region" description="Helical" evidence="5">
    <location>
        <begin position="6"/>
        <end position="28"/>
    </location>
</feature>
<dbReference type="EMBL" id="CAUYUE010000006">
    <property type="protein sequence ID" value="CAK0782126.1"/>
    <property type="molecule type" value="Genomic_DNA"/>
</dbReference>
<feature type="transmembrane region" description="Helical" evidence="5">
    <location>
        <begin position="123"/>
        <end position="148"/>
    </location>
</feature>
<proteinExistence type="predicted"/>
<feature type="transmembrane region" description="Helical" evidence="5">
    <location>
        <begin position="200"/>
        <end position="222"/>
    </location>
</feature>